<organism evidence="2 3">
    <name type="scientific">Penicillium camemberti (strain FM 013)</name>
    <dbReference type="NCBI Taxonomy" id="1429867"/>
    <lineage>
        <taxon>Eukaryota</taxon>
        <taxon>Fungi</taxon>
        <taxon>Dikarya</taxon>
        <taxon>Ascomycota</taxon>
        <taxon>Pezizomycotina</taxon>
        <taxon>Eurotiomycetes</taxon>
        <taxon>Eurotiomycetidae</taxon>
        <taxon>Eurotiales</taxon>
        <taxon>Aspergillaceae</taxon>
        <taxon>Penicillium</taxon>
    </lineage>
</organism>
<protein>
    <submittedName>
        <fullName evidence="2">Str. FM013</fullName>
    </submittedName>
</protein>
<evidence type="ECO:0000313" key="2">
    <source>
        <dbReference type="EMBL" id="CRL17516.1"/>
    </source>
</evidence>
<sequence>MVSRIGDQPLHVTSVPKTRKLTPEDANEATNMAVQASLRMDTTLITTEDGSSRRYPRKFVINRGANGVWPGHPVKL</sequence>
<gene>
    <name evidence="2" type="ORF">PCAMFM013_S001g000476</name>
</gene>
<proteinExistence type="predicted"/>
<dbReference type="Proteomes" id="UP000053732">
    <property type="component" value="Unassembled WGS sequence"/>
</dbReference>
<dbReference type="AlphaFoldDB" id="A0A0G4NTU0"/>
<evidence type="ECO:0000313" key="3">
    <source>
        <dbReference type="Proteomes" id="UP000053732"/>
    </source>
</evidence>
<accession>A0A0G4NTU0</accession>
<dbReference type="EMBL" id="HG793134">
    <property type="protein sequence ID" value="CRL17516.1"/>
    <property type="molecule type" value="Genomic_DNA"/>
</dbReference>
<reference evidence="2 3" key="1">
    <citation type="journal article" date="2014" name="Nat. Commun.">
        <title>Multiple recent horizontal transfers of a large genomic region in cheese making fungi.</title>
        <authorList>
            <person name="Cheeseman K."/>
            <person name="Ropars J."/>
            <person name="Renault P."/>
            <person name="Dupont J."/>
            <person name="Gouzy J."/>
            <person name="Branca A."/>
            <person name="Abraham A.L."/>
            <person name="Ceppi M."/>
            <person name="Conseiller E."/>
            <person name="Debuchy R."/>
            <person name="Malagnac F."/>
            <person name="Goarin A."/>
            <person name="Silar P."/>
            <person name="Lacoste S."/>
            <person name="Sallet E."/>
            <person name="Bensimon A."/>
            <person name="Giraud T."/>
            <person name="Brygoo Y."/>
        </authorList>
    </citation>
    <scope>NUCLEOTIDE SEQUENCE [LARGE SCALE GENOMIC DNA]</scope>
    <source>
        <strain evidence="3">FM 013</strain>
    </source>
</reference>
<keyword evidence="3" id="KW-1185">Reference proteome</keyword>
<evidence type="ECO:0000256" key="1">
    <source>
        <dbReference type="SAM" id="MobiDB-lite"/>
    </source>
</evidence>
<name>A0A0G4NTU0_PENC3</name>
<feature type="region of interest" description="Disordered" evidence="1">
    <location>
        <begin position="1"/>
        <end position="30"/>
    </location>
</feature>